<dbReference type="PRINTS" id="PR00344">
    <property type="entry name" value="BCTRLSENSOR"/>
</dbReference>
<feature type="transmembrane region" description="Helical" evidence="7">
    <location>
        <begin position="170"/>
        <end position="193"/>
    </location>
</feature>
<dbReference type="InterPro" id="IPR003594">
    <property type="entry name" value="HATPase_dom"/>
</dbReference>
<dbReference type="InterPro" id="IPR003661">
    <property type="entry name" value="HisK_dim/P_dom"/>
</dbReference>
<evidence type="ECO:0000256" key="4">
    <source>
        <dbReference type="ARBA" id="ARBA00022679"/>
    </source>
</evidence>
<evidence type="ECO:0000256" key="1">
    <source>
        <dbReference type="ARBA" id="ARBA00000085"/>
    </source>
</evidence>
<dbReference type="RefSeq" id="WP_285524333.1">
    <property type="nucleotide sequence ID" value="NZ_JASNGB010000136.1"/>
</dbReference>
<protein>
    <recommendedName>
        <fullName evidence="2">histidine kinase</fullName>
        <ecNumber evidence="2">2.7.13.3</ecNumber>
    </recommendedName>
</protein>
<dbReference type="CDD" id="cd00075">
    <property type="entry name" value="HATPase"/>
    <property type="match status" value="1"/>
</dbReference>
<dbReference type="PANTHER" id="PTHR43711">
    <property type="entry name" value="TWO-COMPONENT HISTIDINE KINASE"/>
    <property type="match status" value="1"/>
</dbReference>
<keyword evidence="6" id="KW-0902">Two-component regulatory system</keyword>
<dbReference type="PROSITE" id="PS50109">
    <property type="entry name" value="HIS_KIN"/>
    <property type="match status" value="1"/>
</dbReference>
<evidence type="ECO:0000313" key="10">
    <source>
        <dbReference type="Proteomes" id="UP001302059"/>
    </source>
</evidence>
<keyword evidence="5 9" id="KW-0418">Kinase</keyword>
<proteinExistence type="predicted"/>
<evidence type="ECO:0000256" key="3">
    <source>
        <dbReference type="ARBA" id="ARBA00022553"/>
    </source>
</evidence>
<dbReference type="SMART" id="SM00387">
    <property type="entry name" value="HATPase_c"/>
    <property type="match status" value="1"/>
</dbReference>
<organism evidence="9 10">
    <name type="scientific">Deinococcus rhizophilus</name>
    <dbReference type="NCBI Taxonomy" id="3049544"/>
    <lineage>
        <taxon>Bacteria</taxon>
        <taxon>Thermotogati</taxon>
        <taxon>Deinococcota</taxon>
        <taxon>Deinococci</taxon>
        <taxon>Deinococcales</taxon>
        <taxon>Deinococcaceae</taxon>
        <taxon>Deinococcus</taxon>
    </lineage>
</organism>
<evidence type="ECO:0000256" key="5">
    <source>
        <dbReference type="ARBA" id="ARBA00022777"/>
    </source>
</evidence>
<evidence type="ECO:0000313" key="9">
    <source>
        <dbReference type="EMBL" id="MDL2345007.1"/>
    </source>
</evidence>
<dbReference type="InterPro" id="IPR036890">
    <property type="entry name" value="HATPase_C_sf"/>
</dbReference>
<keyword evidence="7" id="KW-0472">Membrane</keyword>
<feature type="transmembrane region" description="Helical" evidence="7">
    <location>
        <begin position="28"/>
        <end position="46"/>
    </location>
</feature>
<dbReference type="GO" id="GO:0016301">
    <property type="term" value="F:kinase activity"/>
    <property type="evidence" value="ECO:0007669"/>
    <property type="project" value="UniProtKB-KW"/>
</dbReference>
<gene>
    <name evidence="9" type="ORF">QOL99_12720</name>
</gene>
<dbReference type="Pfam" id="PF02518">
    <property type="entry name" value="HATPase_c"/>
    <property type="match status" value="1"/>
</dbReference>
<reference evidence="9 10" key="1">
    <citation type="submission" date="2023-05" db="EMBL/GenBank/DDBJ databases">
        <authorList>
            <person name="Gao F."/>
        </authorList>
    </citation>
    <scope>NUCLEOTIDE SEQUENCE [LARGE SCALE GENOMIC DNA]</scope>
    <source>
        <strain evidence="9 10">MIMF12</strain>
    </source>
</reference>
<accession>A0ABT7JIW4</accession>
<dbReference type="SUPFAM" id="SSF55874">
    <property type="entry name" value="ATPase domain of HSP90 chaperone/DNA topoisomerase II/histidine kinase"/>
    <property type="match status" value="1"/>
</dbReference>
<evidence type="ECO:0000256" key="2">
    <source>
        <dbReference type="ARBA" id="ARBA00012438"/>
    </source>
</evidence>
<dbReference type="InterPro" id="IPR036097">
    <property type="entry name" value="HisK_dim/P_sf"/>
</dbReference>
<dbReference type="Gene3D" id="1.10.287.130">
    <property type="match status" value="1"/>
</dbReference>
<keyword evidence="10" id="KW-1185">Reference proteome</keyword>
<name>A0ABT7JIW4_9DEIO</name>
<evidence type="ECO:0000256" key="7">
    <source>
        <dbReference type="SAM" id="Phobius"/>
    </source>
</evidence>
<evidence type="ECO:0000256" key="6">
    <source>
        <dbReference type="ARBA" id="ARBA00023012"/>
    </source>
</evidence>
<feature type="domain" description="Histidine kinase" evidence="8">
    <location>
        <begin position="213"/>
        <end position="412"/>
    </location>
</feature>
<evidence type="ECO:0000259" key="8">
    <source>
        <dbReference type="PROSITE" id="PS50109"/>
    </source>
</evidence>
<dbReference type="InterPro" id="IPR005467">
    <property type="entry name" value="His_kinase_dom"/>
</dbReference>
<comment type="catalytic activity">
    <reaction evidence="1">
        <text>ATP + protein L-histidine = ADP + protein N-phospho-L-histidine.</text>
        <dbReference type="EC" id="2.7.13.3"/>
    </reaction>
</comment>
<dbReference type="SUPFAM" id="SSF47384">
    <property type="entry name" value="Homodimeric domain of signal transducing histidine kinase"/>
    <property type="match status" value="1"/>
</dbReference>
<dbReference type="InterPro" id="IPR050736">
    <property type="entry name" value="Sensor_HK_Regulatory"/>
</dbReference>
<dbReference type="Gene3D" id="3.30.565.10">
    <property type="entry name" value="Histidine kinase-like ATPase, C-terminal domain"/>
    <property type="match status" value="1"/>
</dbReference>
<dbReference type="CDD" id="cd00082">
    <property type="entry name" value="HisKA"/>
    <property type="match status" value="1"/>
</dbReference>
<dbReference type="EC" id="2.7.13.3" evidence="2"/>
<dbReference type="PANTHER" id="PTHR43711:SF1">
    <property type="entry name" value="HISTIDINE KINASE 1"/>
    <property type="match status" value="1"/>
</dbReference>
<keyword evidence="7" id="KW-0812">Transmembrane</keyword>
<dbReference type="Proteomes" id="UP001302059">
    <property type="component" value="Unassembled WGS sequence"/>
</dbReference>
<comment type="caution">
    <text evidence="9">The sequence shown here is derived from an EMBL/GenBank/DDBJ whole genome shotgun (WGS) entry which is preliminary data.</text>
</comment>
<dbReference type="InterPro" id="IPR004358">
    <property type="entry name" value="Sig_transdc_His_kin-like_C"/>
</dbReference>
<dbReference type="Pfam" id="PF00512">
    <property type="entry name" value="HisKA"/>
    <property type="match status" value="1"/>
</dbReference>
<keyword evidence="7" id="KW-1133">Transmembrane helix</keyword>
<keyword evidence="3" id="KW-0597">Phosphoprotein</keyword>
<dbReference type="EMBL" id="JASNGB010000136">
    <property type="protein sequence ID" value="MDL2345007.1"/>
    <property type="molecule type" value="Genomic_DNA"/>
</dbReference>
<sequence>MSARAAGDAVPSAVPVHHVPAGVRAREGLLALLPTVITGVLLLLALQPSYQTLLDRGDGWSIYSYHGLAKDVLQYRAARLDPAVSPQEREILFGVVQSHVLNPGQFEHLRDVERQGEARLSAIRALVERGSPQALAEAGRQAVQLSAQADALANQLGLDYAREFRQLRRVLLGTALVTGLLSMALIVRALRLWRSERERRARREARQREALSFASHELRRPLQNLLLASDLLRQEGTPGGQQRLLGMIEDSARQLASRADLSQLDDLYLDVTLRVAPTDLRLPVQRAAGGRVTAAVPGEPAVWLVDPDRVAQMLENLVENALKYTAGPVEVALALVDGQPEITVRDHGPGIPPERRARMFLAYERGPLGAAPGQGLGLSLVRRYARAHGGEVTLEDAPGGGTLARVRLGEPPLVDERR</sequence>
<keyword evidence="4" id="KW-0808">Transferase</keyword>